<dbReference type="Proteomes" id="UP001148786">
    <property type="component" value="Unassembled WGS sequence"/>
</dbReference>
<dbReference type="InterPro" id="IPR036047">
    <property type="entry name" value="F-box-like_dom_sf"/>
</dbReference>
<organism evidence="2 3">
    <name type="scientific">Agrocybe chaxingu</name>
    <dbReference type="NCBI Taxonomy" id="84603"/>
    <lineage>
        <taxon>Eukaryota</taxon>
        <taxon>Fungi</taxon>
        <taxon>Dikarya</taxon>
        <taxon>Basidiomycota</taxon>
        <taxon>Agaricomycotina</taxon>
        <taxon>Agaricomycetes</taxon>
        <taxon>Agaricomycetidae</taxon>
        <taxon>Agaricales</taxon>
        <taxon>Agaricineae</taxon>
        <taxon>Strophariaceae</taxon>
        <taxon>Agrocybe</taxon>
    </lineage>
</organism>
<evidence type="ECO:0000259" key="1">
    <source>
        <dbReference type="Pfam" id="PF12937"/>
    </source>
</evidence>
<dbReference type="SUPFAM" id="SSF81383">
    <property type="entry name" value="F-box domain"/>
    <property type="match status" value="1"/>
</dbReference>
<dbReference type="Pfam" id="PF12937">
    <property type="entry name" value="F-box-like"/>
    <property type="match status" value="1"/>
</dbReference>
<name>A0A9W8K3V3_9AGAR</name>
<dbReference type="InterPro" id="IPR001810">
    <property type="entry name" value="F-box_dom"/>
</dbReference>
<accession>A0A9W8K3V3</accession>
<evidence type="ECO:0000313" key="2">
    <source>
        <dbReference type="EMBL" id="KAJ3511757.1"/>
    </source>
</evidence>
<evidence type="ECO:0000313" key="3">
    <source>
        <dbReference type="Proteomes" id="UP001148786"/>
    </source>
</evidence>
<sequence length="436" mass="50354">MATYPPENVASPVSSLPVEILILIFDIYLSRGPVFEDEFHGYYDGYLTSRCSPFVLMQVCSHWRSIALATPSLWTFICPSYNPILYIRRWLAICPKYPLDLQLSRRPINQVPRDYVHSVFNLFAEEAYRWRSLSIELDPEVASELVNVLRSDSRTIPAQLQDLKVEPSPQDHFKVPGSTLEALVALLPGLKSLRRFIWVDPWGKISLHDVPWMQLKTAIIKLPSSVQQVFSYLSQCTSATEIEFHSNTTADPTKTRLPSYRFPAFTLANLTVLKLSRGCDPMWLLRHFTMPSLQHLEVGILRRDQQVLEDFLKRSPSIHTLVVDERYGEDDAYADEVLISDHEILAYLTSPCLRAIPRVGIDLLYTKERILALIQQRLDAHRPLPPLLCWRPSWYQRLVGWWDKLDPKYDALLFSYREGAVELSPEYEFDDSDCLP</sequence>
<dbReference type="EMBL" id="JANKHO010000306">
    <property type="protein sequence ID" value="KAJ3511757.1"/>
    <property type="molecule type" value="Genomic_DNA"/>
</dbReference>
<feature type="domain" description="F-box" evidence="1">
    <location>
        <begin position="14"/>
        <end position="78"/>
    </location>
</feature>
<proteinExistence type="predicted"/>
<dbReference type="AlphaFoldDB" id="A0A9W8K3V3"/>
<comment type="caution">
    <text evidence="2">The sequence shown here is derived from an EMBL/GenBank/DDBJ whole genome shotgun (WGS) entry which is preliminary data.</text>
</comment>
<dbReference type="Gene3D" id="1.20.1280.50">
    <property type="match status" value="1"/>
</dbReference>
<reference evidence="2" key="1">
    <citation type="submission" date="2022-07" db="EMBL/GenBank/DDBJ databases">
        <title>Genome Sequence of Agrocybe chaxingu.</title>
        <authorList>
            <person name="Buettner E."/>
        </authorList>
    </citation>
    <scope>NUCLEOTIDE SEQUENCE</scope>
    <source>
        <strain evidence="2">MP-N11</strain>
    </source>
</reference>
<protein>
    <recommendedName>
        <fullName evidence="1">F-box domain-containing protein</fullName>
    </recommendedName>
</protein>
<dbReference type="OrthoDB" id="3217549at2759"/>
<keyword evidence="3" id="KW-1185">Reference proteome</keyword>
<gene>
    <name evidence="2" type="ORF">NLJ89_g3915</name>
</gene>